<feature type="domain" description="Peptidase S33 tripeptidyl aminopeptidase-like C-terminal" evidence="5">
    <location>
        <begin position="393"/>
        <end position="494"/>
    </location>
</feature>
<dbReference type="InterPro" id="IPR029058">
    <property type="entry name" value="AB_hydrolase_fold"/>
</dbReference>
<organism evidence="6 7">
    <name type="scientific">Plectosphaerella cucumerina</name>
    <dbReference type="NCBI Taxonomy" id="40658"/>
    <lineage>
        <taxon>Eukaryota</taxon>
        <taxon>Fungi</taxon>
        <taxon>Dikarya</taxon>
        <taxon>Ascomycota</taxon>
        <taxon>Pezizomycotina</taxon>
        <taxon>Sordariomycetes</taxon>
        <taxon>Hypocreomycetidae</taxon>
        <taxon>Glomerellales</taxon>
        <taxon>Plectosphaerellaceae</taxon>
        <taxon>Plectosphaerella</taxon>
    </lineage>
</organism>
<dbReference type="Pfam" id="PF08386">
    <property type="entry name" value="Abhydrolase_4"/>
    <property type="match status" value="1"/>
</dbReference>
<accession>A0A8K0X783</accession>
<evidence type="ECO:0000256" key="2">
    <source>
        <dbReference type="ARBA" id="ARBA00022801"/>
    </source>
</evidence>
<feature type="chain" id="PRO_5035437473" evidence="3">
    <location>
        <begin position="21"/>
        <end position="539"/>
    </location>
</feature>
<name>A0A8K0X783_9PEZI</name>
<dbReference type="OrthoDB" id="425534at2759"/>
<evidence type="ECO:0000313" key="6">
    <source>
        <dbReference type="EMBL" id="KAH7367681.1"/>
    </source>
</evidence>
<dbReference type="Gene3D" id="3.40.50.1820">
    <property type="entry name" value="alpha/beta hydrolase"/>
    <property type="match status" value="1"/>
</dbReference>
<comment type="caution">
    <text evidence="6">The sequence shown here is derived from an EMBL/GenBank/DDBJ whole genome shotgun (WGS) entry which is preliminary data.</text>
</comment>
<feature type="signal peptide" evidence="3">
    <location>
        <begin position="1"/>
        <end position="20"/>
    </location>
</feature>
<dbReference type="PANTHER" id="PTHR43248">
    <property type="entry name" value="2-SUCCINYL-6-HYDROXY-2,4-CYCLOHEXADIENE-1-CARBOXYLATE SYNTHASE"/>
    <property type="match status" value="1"/>
</dbReference>
<evidence type="ECO:0000259" key="4">
    <source>
        <dbReference type="Pfam" id="PF00561"/>
    </source>
</evidence>
<dbReference type="Pfam" id="PF00561">
    <property type="entry name" value="Abhydrolase_1"/>
    <property type="match status" value="1"/>
</dbReference>
<dbReference type="Proteomes" id="UP000813385">
    <property type="component" value="Unassembled WGS sequence"/>
</dbReference>
<comment type="similarity">
    <text evidence="1">Belongs to the peptidase S33 family.</text>
</comment>
<dbReference type="EMBL" id="JAGPXD010000002">
    <property type="protein sequence ID" value="KAH7367681.1"/>
    <property type="molecule type" value="Genomic_DNA"/>
</dbReference>
<reference evidence="6" key="1">
    <citation type="journal article" date="2021" name="Nat. Commun.">
        <title>Genetic determinants of endophytism in the Arabidopsis root mycobiome.</title>
        <authorList>
            <person name="Mesny F."/>
            <person name="Miyauchi S."/>
            <person name="Thiergart T."/>
            <person name="Pickel B."/>
            <person name="Atanasova L."/>
            <person name="Karlsson M."/>
            <person name="Huettel B."/>
            <person name="Barry K.W."/>
            <person name="Haridas S."/>
            <person name="Chen C."/>
            <person name="Bauer D."/>
            <person name="Andreopoulos W."/>
            <person name="Pangilinan J."/>
            <person name="LaButti K."/>
            <person name="Riley R."/>
            <person name="Lipzen A."/>
            <person name="Clum A."/>
            <person name="Drula E."/>
            <person name="Henrissat B."/>
            <person name="Kohler A."/>
            <person name="Grigoriev I.V."/>
            <person name="Martin F.M."/>
            <person name="Hacquard S."/>
        </authorList>
    </citation>
    <scope>NUCLEOTIDE SEQUENCE</scope>
    <source>
        <strain evidence="6">MPI-CAGE-AT-0016</strain>
    </source>
</reference>
<evidence type="ECO:0000259" key="5">
    <source>
        <dbReference type="Pfam" id="PF08386"/>
    </source>
</evidence>
<keyword evidence="7" id="KW-1185">Reference proteome</keyword>
<dbReference type="InterPro" id="IPR000073">
    <property type="entry name" value="AB_hydrolase_1"/>
</dbReference>
<dbReference type="InterPro" id="IPR013595">
    <property type="entry name" value="Pept_S33_TAP-like_C"/>
</dbReference>
<evidence type="ECO:0000313" key="7">
    <source>
        <dbReference type="Proteomes" id="UP000813385"/>
    </source>
</evidence>
<protein>
    <submittedName>
        <fullName evidence="6">TAP-like protein-domain-containing protein</fullName>
    </submittedName>
</protein>
<dbReference type="GO" id="GO:0016787">
    <property type="term" value="F:hydrolase activity"/>
    <property type="evidence" value="ECO:0007669"/>
    <property type="project" value="UniProtKB-KW"/>
</dbReference>
<dbReference type="AlphaFoldDB" id="A0A8K0X783"/>
<keyword evidence="2" id="KW-0378">Hydrolase</keyword>
<dbReference type="SUPFAM" id="SSF53474">
    <property type="entry name" value="alpha/beta-Hydrolases"/>
    <property type="match status" value="1"/>
</dbReference>
<evidence type="ECO:0000256" key="3">
    <source>
        <dbReference type="SAM" id="SignalP"/>
    </source>
</evidence>
<dbReference type="PROSITE" id="PS51257">
    <property type="entry name" value="PROKAR_LIPOPROTEIN"/>
    <property type="match status" value="1"/>
</dbReference>
<dbReference type="PANTHER" id="PTHR43248:SF25">
    <property type="entry name" value="AB HYDROLASE-1 DOMAIN-CONTAINING PROTEIN-RELATED"/>
    <property type="match status" value="1"/>
</dbReference>
<dbReference type="InterPro" id="IPR051601">
    <property type="entry name" value="Serine_prot/Carboxylest_S33"/>
</dbReference>
<evidence type="ECO:0000256" key="1">
    <source>
        <dbReference type="ARBA" id="ARBA00010088"/>
    </source>
</evidence>
<sequence>MVNSRALLSFAFTAAVGVSCKPKIEWGPCDEGEFANASLPVQCGSIPVPYDYSSPSSPTFDLEIIRIPAATNHSRGSILHNFGGPGAQARQTLGLVLGPLLQQLSGGEYDLVAFDPRGTGRTIPFNCVNNTLLEADMLLGSLISVDSRENMGRMWARGGVNGYFCESDPNGVGELVGTAFTARDFISVVDALGEDGMLRYWGFSYGTTLGATLASMFPGRIDRMVIDGVQNPHEYYHAFADFEEWTDTDEALRSLFRACIAAGPQACPLASRRMTVEELETATYAILDDLRINPVALGSQILDHFLAKAFLAEGLKSQASWPSTTAIIDALFRRDLGTLKAIIGAISEEQTVDRPFQAFESLWSIHCGDRAPRATSLADIQPAFEKLQNTSRLVGAAFAPRTAICAQWPFEAKERVSGNFQAKTKNPVLIVGNTIDAHTPLRSAFNVSEGFEGSVVLEVNGTGHCSINLPSACVAEKTINYWLKGALPERGEVCGVDALPFSTTTWTDIFKGLGLGSGSMLNKRDGVKFSGYLLDLKWF</sequence>
<proteinExistence type="inferred from homology"/>
<keyword evidence="3" id="KW-0732">Signal</keyword>
<feature type="domain" description="AB hydrolase-1" evidence="4">
    <location>
        <begin position="97"/>
        <end position="249"/>
    </location>
</feature>
<gene>
    <name evidence="6" type="ORF">B0T11DRAFT_325931</name>
</gene>